<keyword evidence="4 5" id="KW-0472">Membrane</keyword>
<name>A0ABR3JDH5_9AGAR</name>
<sequence>MESFVKMVALVVGAVCFKVCGTPPRPPPTAADRIYSKGMFEKIVRGYTHGAALVICVMYMVELAVVAAQQFPEVAPSWTISSFCPSTPSSPVDLLHVTPTFVLGTLLSIAATVLRLACYRRLGDMFTFEVTMKSAHTLVTSGPYAYVRHPGYTGIFVVFCGSMMVLFSSTGWITQCAVMETPFGFAFKVWLVSALWALYNFWKRCWIEDAQLKERFGRQWDMYARDVPYRMIPGVY</sequence>
<dbReference type="Gene3D" id="1.20.120.1630">
    <property type="match status" value="1"/>
</dbReference>
<evidence type="ECO:0000313" key="8">
    <source>
        <dbReference type="Proteomes" id="UP001556367"/>
    </source>
</evidence>
<reference evidence="8" key="1">
    <citation type="submission" date="2024-06" db="EMBL/GenBank/DDBJ databases">
        <title>Multi-omics analyses provide insights into the biosynthesis of the anticancer antibiotic pleurotin in Hohenbuehelia grisea.</title>
        <authorList>
            <person name="Weaver J.A."/>
            <person name="Alberti F."/>
        </authorList>
    </citation>
    <scope>NUCLEOTIDE SEQUENCE [LARGE SCALE GENOMIC DNA]</scope>
    <source>
        <strain evidence="8">T-177</strain>
    </source>
</reference>
<protein>
    <recommendedName>
        <fullName evidence="5">Protein-S-isoprenylcysteine O-methyltransferase</fullName>
        <ecNumber evidence="5">2.1.1.100</ecNumber>
    </recommendedName>
</protein>
<dbReference type="PANTHER" id="PTHR12714:SF9">
    <property type="entry name" value="PROTEIN-S-ISOPRENYLCYSTEINE O-METHYLTRANSFERASE"/>
    <property type="match status" value="1"/>
</dbReference>
<comment type="subcellular location">
    <subcellularLocation>
        <location evidence="5">Endoplasmic reticulum membrane</location>
        <topology evidence="5">Multi-pass membrane protein</topology>
    </subcellularLocation>
    <subcellularLocation>
        <location evidence="1">Membrane</location>
        <topology evidence="1">Multi-pass membrane protein</topology>
    </subcellularLocation>
</comment>
<evidence type="ECO:0000256" key="1">
    <source>
        <dbReference type="ARBA" id="ARBA00004141"/>
    </source>
</evidence>
<dbReference type="Pfam" id="PF04140">
    <property type="entry name" value="ICMT"/>
    <property type="match status" value="1"/>
</dbReference>
<comment type="catalytic activity">
    <reaction evidence="5">
        <text>[protein]-C-terminal S-[(2E,6E)-farnesyl]-L-cysteine + S-adenosyl-L-methionine = [protein]-C-terminal S-[(2E,6E)-farnesyl]-L-cysteine methyl ester + S-adenosyl-L-homocysteine</text>
        <dbReference type="Rhea" id="RHEA:21672"/>
        <dbReference type="Rhea" id="RHEA-COMP:12125"/>
        <dbReference type="Rhea" id="RHEA-COMP:12126"/>
        <dbReference type="ChEBI" id="CHEBI:57856"/>
        <dbReference type="ChEBI" id="CHEBI:59789"/>
        <dbReference type="ChEBI" id="CHEBI:90510"/>
        <dbReference type="ChEBI" id="CHEBI:90511"/>
        <dbReference type="EC" id="2.1.1.100"/>
    </reaction>
</comment>
<feature type="chain" id="PRO_5045988102" description="Protein-S-isoprenylcysteine O-methyltransferase" evidence="6">
    <location>
        <begin position="22"/>
        <end position="236"/>
    </location>
</feature>
<keyword evidence="3 5" id="KW-1133">Transmembrane helix</keyword>
<keyword evidence="8" id="KW-1185">Reference proteome</keyword>
<keyword evidence="2 5" id="KW-0812">Transmembrane</keyword>
<evidence type="ECO:0000313" key="7">
    <source>
        <dbReference type="EMBL" id="KAL0953473.1"/>
    </source>
</evidence>
<comment type="caution">
    <text evidence="7">The sequence shown here is derived from an EMBL/GenBank/DDBJ whole genome shotgun (WGS) entry which is preliminary data.</text>
</comment>
<evidence type="ECO:0000256" key="2">
    <source>
        <dbReference type="ARBA" id="ARBA00022692"/>
    </source>
</evidence>
<keyword evidence="5" id="KW-0256">Endoplasmic reticulum</keyword>
<dbReference type="EMBL" id="JASNQZ010000008">
    <property type="protein sequence ID" value="KAL0953473.1"/>
    <property type="molecule type" value="Genomic_DNA"/>
</dbReference>
<keyword evidence="5" id="KW-0489">Methyltransferase</keyword>
<feature type="transmembrane region" description="Helical" evidence="5">
    <location>
        <begin position="97"/>
        <end position="118"/>
    </location>
</feature>
<evidence type="ECO:0000256" key="4">
    <source>
        <dbReference type="ARBA" id="ARBA00023136"/>
    </source>
</evidence>
<comment type="similarity">
    <text evidence="5">Belongs to the class VI-like SAM-binding methyltransferase superfamily. Isoprenylcysteine carboxyl methyltransferase family.</text>
</comment>
<evidence type="ECO:0000256" key="6">
    <source>
        <dbReference type="SAM" id="SignalP"/>
    </source>
</evidence>
<dbReference type="InterPro" id="IPR007269">
    <property type="entry name" value="ICMT_MeTrfase"/>
</dbReference>
<feature type="transmembrane region" description="Helical" evidence="5">
    <location>
        <begin position="185"/>
        <end position="202"/>
    </location>
</feature>
<dbReference type="PANTHER" id="PTHR12714">
    <property type="entry name" value="PROTEIN-S ISOPRENYLCYSTEINE O-METHYLTRANSFERASE"/>
    <property type="match status" value="1"/>
</dbReference>
<keyword evidence="6" id="KW-0732">Signal</keyword>
<feature type="transmembrane region" description="Helical" evidence="5">
    <location>
        <begin position="152"/>
        <end position="173"/>
    </location>
</feature>
<feature type="signal peptide" evidence="6">
    <location>
        <begin position="1"/>
        <end position="21"/>
    </location>
</feature>
<organism evidence="7 8">
    <name type="scientific">Hohenbuehelia grisea</name>
    <dbReference type="NCBI Taxonomy" id="104357"/>
    <lineage>
        <taxon>Eukaryota</taxon>
        <taxon>Fungi</taxon>
        <taxon>Dikarya</taxon>
        <taxon>Basidiomycota</taxon>
        <taxon>Agaricomycotina</taxon>
        <taxon>Agaricomycetes</taxon>
        <taxon>Agaricomycetidae</taxon>
        <taxon>Agaricales</taxon>
        <taxon>Pleurotineae</taxon>
        <taxon>Pleurotaceae</taxon>
        <taxon>Hohenbuehelia</taxon>
    </lineage>
</organism>
<keyword evidence="5" id="KW-0808">Transferase</keyword>
<evidence type="ECO:0000256" key="3">
    <source>
        <dbReference type="ARBA" id="ARBA00022989"/>
    </source>
</evidence>
<feature type="transmembrane region" description="Helical" evidence="5">
    <location>
        <begin position="47"/>
        <end position="68"/>
    </location>
</feature>
<proteinExistence type="inferred from homology"/>
<evidence type="ECO:0000256" key="5">
    <source>
        <dbReference type="RuleBase" id="RU362022"/>
    </source>
</evidence>
<gene>
    <name evidence="7" type="ORF">HGRIS_004705</name>
</gene>
<keyword evidence="5" id="KW-0949">S-adenosyl-L-methionine</keyword>
<accession>A0ABR3JDH5</accession>
<dbReference type="Proteomes" id="UP001556367">
    <property type="component" value="Unassembled WGS sequence"/>
</dbReference>
<dbReference type="EC" id="2.1.1.100" evidence="5"/>